<accession>A0A6A4GJY1</accession>
<dbReference type="AlphaFoldDB" id="A0A6A4GJY1"/>
<sequence>MPNANVFTNIRKHFAFVPMSSRPHGLNHDNSMGNGTGFNMGKGGMPAGSSCVGAHGYMGRGMGGGGVSMSMGMGNMGGEMAGLDGMGNMGGGMDNVGRGMGNMGRGMANMGRGMANMDGGMGKMNGGMATWMEAWVIWAEVGDGMDGLILGKVASEVDEVSDGEEERCAHMALHAIDVVRGTSPTEINFLELPDPKVLACHAQQQGFEGLD</sequence>
<reference evidence="1" key="1">
    <citation type="journal article" date="2019" name="Environ. Microbiol.">
        <title>Fungal ecological strategies reflected in gene transcription - a case study of two litter decomposers.</title>
        <authorList>
            <person name="Barbi F."/>
            <person name="Kohler A."/>
            <person name="Barry K."/>
            <person name="Baskaran P."/>
            <person name="Daum C."/>
            <person name="Fauchery L."/>
            <person name="Ihrmark K."/>
            <person name="Kuo A."/>
            <person name="LaButti K."/>
            <person name="Lipzen A."/>
            <person name="Morin E."/>
            <person name="Grigoriev I.V."/>
            <person name="Henrissat B."/>
            <person name="Lindahl B."/>
            <person name="Martin F."/>
        </authorList>
    </citation>
    <scope>NUCLEOTIDE SEQUENCE</scope>
    <source>
        <strain evidence="1">JB14</strain>
    </source>
</reference>
<organism evidence="1 2">
    <name type="scientific">Gymnopus androsaceus JB14</name>
    <dbReference type="NCBI Taxonomy" id="1447944"/>
    <lineage>
        <taxon>Eukaryota</taxon>
        <taxon>Fungi</taxon>
        <taxon>Dikarya</taxon>
        <taxon>Basidiomycota</taxon>
        <taxon>Agaricomycotina</taxon>
        <taxon>Agaricomycetes</taxon>
        <taxon>Agaricomycetidae</taxon>
        <taxon>Agaricales</taxon>
        <taxon>Marasmiineae</taxon>
        <taxon>Omphalotaceae</taxon>
        <taxon>Gymnopus</taxon>
    </lineage>
</organism>
<gene>
    <name evidence="1" type="ORF">BT96DRAFT_1006840</name>
</gene>
<protein>
    <submittedName>
        <fullName evidence="1">Uncharacterized protein</fullName>
    </submittedName>
</protein>
<keyword evidence="2" id="KW-1185">Reference proteome</keyword>
<dbReference type="EMBL" id="ML769958">
    <property type="protein sequence ID" value="KAE9385653.1"/>
    <property type="molecule type" value="Genomic_DNA"/>
</dbReference>
<evidence type="ECO:0000313" key="1">
    <source>
        <dbReference type="EMBL" id="KAE9385653.1"/>
    </source>
</evidence>
<proteinExistence type="predicted"/>
<name>A0A6A4GJY1_9AGAR</name>
<evidence type="ECO:0000313" key="2">
    <source>
        <dbReference type="Proteomes" id="UP000799118"/>
    </source>
</evidence>
<dbReference type="Proteomes" id="UP000799118">
    <property type="component" value="Unassembled WGS sequence"/>
</dbReference>